<dbReference type="EMBL" id="GBBK01004969">
    <property type="protein sequence ID" value="JAC19513.1"/>
    <property type="molecule type" value="mRNA"/>
</dbReference>
<accession>A0A023FFR0</accession>
<name>A0A023FFR0_AMBCJ</name>
<feature type="compositionally biased region" description="Acidic residues" evidence="1">
    <location>
        <begin position="215"/>
        <end position="230"/>
    </location>
</feature>
<feature type="region of interest" description="Disordered" evidence="1">
    <location>
        <begin position="113"/>
        <end position="147"/>
    </location>
</feature>
<evidence type="ECO:0000313" key="2">
    <source>
        <dbReference type="EMBL" id="JAC19513.1"/>
    </source>
</evidence>
<feature type="region of interest" description="Disordered" evidence="1">
    <location>
        <begin position="186"/>
        <end position="230"/>
    </location>
</feature>
<dbReference type="AlphaFoldDB" id="A0A023FFR0"/>
<reference evidence="2" key="1">
    <citation type="submission" date="2014-03" db="EMBL/GenBank/DDBJ databases">
        <title>The sialotranscriptome of Amblyomma triste, Amblyomma parvum and Amblyomma cajennense ticks, uncovered by 454-based RNA-seq.</title>
        <authorList>
            <person name="Garcia G.R."/>
            <person name="Gardinassi L.G."/>
            <person name="Ribeiro J.M."/>
            <person name="Anatriello E."/>
            <person name="Ferreira B.R."/>
            <person name="Moreira H.N."/>
            <person name="Mafra C."/>
            <person name="Olegario M.M."/>
            <person name="Szabo P.J."/>
            <person name="Miranda-Santos I.K."/>
            <person name="Maruyama S.R."/>
        </authorList>
    </citation>
    <scope>NUCLEOTIDE SEQUENCE</scope>
    <source>
        <strain evidence="2">Uberlandia</strain>
        <tissue evidence="2">Salivary glands</tissue>
    </source>
</reference>
<feature type="compositionally biased region" description="Acidic residues" evidence="1">
    <location>
        <begin position="117"/>
        <end position="126"/>
    </location>
</feature>
<sequence length="269" mass="29342">EFDDASSKMRLEGASVNVWPQPLGPMEEPTLELLALQPHEPGDEEGATLPPGTLVHIDGDTLVAVVEGGQAIAAASEETGPQLAELDLSSLLSVEEPEEDVLQKALLQADTVVTEEAPQEEPEPEPELQPQPDVEAQQQDQQQQTVVIDTSSPIELCQNALIVVNGQRCVLQQDAATGQVLAYPIREPKRKRGRPRKVALPPSEQELPPAPMEEAQPEEPPAMEEEEDGDTGMMEVVTEDGALVRRSCRRRKVARTMQDYHLSEGSESE</sequence>
<feature type="non-terminal residue" evidence="2">
    <location>
        <position position="1"/>
    </location>
</feature>
<organism evidence="2">
    <name type="scientific">Amblyomma cajennense</name>
    <name type="common">Cayenne tick</name>
    <name type="synonym">Acarus cajennensis</name>
    <dbReference type="NCBI Taxonomy" id="34607"/>
    <lineage>
        <taxon>Eukaryota</taxon>
        <taxon>Metazoa</taxon>
        <taxon>Ecdysozoa</taxon>
        <taxon>Arthropoda</taxon>
        <taxon>Chelicerata</taxon>
        <taxon>Arachnida</taxon>
        <taxon>Acari</taxon>
        <taxon>Parasitiformes</taxon>
        <taxon>Ixodida</taxon>
        <taxon>Ixodoidea</taxon>
        <taxon>Ixodidae</taxon>
        <taxon>Amblyomminae</taxon>
        <taxon>Amblyomma</taxon>
    </lineage>
</organism>
<proteinExistence type="evidence at transcript level"/>
<feature type="compositionally biased region" description="Low complexity" evidence="1">
    <location>
        <begin position="128"/>
        <end position="144"/>
    </location>
</feature>
<feature type="compositionally biased region" description="Basic residues" evidence="1">
    <location>
        <begin position="188"/>
        <end position="197"/>
    </location>
</feature>
<evidence type="ECO:0000256" key="1">
    <source>
        <dbReference type="SAM" id="MobiDB-lite"/>
    </source>
</evidence>
<feature type="non-terminal residue" evidence="2">
    <location>
        <position position="269"/>
    </location>
</feature>
<protein>
    <submittedName>
        <fullName evidence="2">Putative alpha-l-fucosidase</fullName>
    </submittedName>
</protein>